<dbReference type="Proteomes" id="UP000192596">
    <property type="component" value="Unassembled WGS sequence"/>
</dbReference>
<evidence type="ECO:0000256" key="6">
    <source>
        <dbReference type="ARBA" id="ARBA00023136"/>
    </source>
</evidence>
<organism evidence="10 11">
    <name type="scientific">Cryoendolithus antarcticus</name>
    <dbReference type="NCBI Taxonomy" id="1507870"/>
    <lineage>
        <taxon>Eukaryota</taxon>
        <taxon>Fungi</taxon>
        <taxon>Dikarya</taxon>
        <taxon>Ascomycota</taxon>
        <taxon>Pezizomycotina</taxon>
        <taxon>Dothideomycetes</taxon>
        <taxon>Dothideomycetidae</taxon>
        <taxon>Cladosporiales</taxon>
        <taxon>Cladosporiaceae</taxon>
        <taxon>Cryoendolithus</taxon>
    </lineage>
</organism>
<feature type="transmembrane region" description="Helical" evidence="9">
    <location>
        <begin position="57"/>
        <end position="76"/>
    </location>
</feature>
<dbReference type="OrthoDB" id="204164at2759"/>
<feature type="compositionally biased region" description="Basic and acidic residues" evidence="8">
    <location>
        <begin position="443"/>
        <end position="526"/>
    </location>
</feature>
<evidence type="ECO:0000256" key="5">
    <source>
        <dbReference type="ARBA" id="ARBA00023034"/>
    </source>
</evidence>
<keyword evidence="4 9" id="KW-1133">Transmembrane helix</keyword>
<dbReference type="AlphaFoldDB" id="A0A1V8SMH7"/>
<dbReference type="InterPro" id="IPR052086">
    <property type="entry name" value="Mannan_Polymerase_Subunit"/>
</dbReference>
<evidence type="ECO:0000256" key="1">
    <source>
        <dbReference type="ARBA" id="ARBA00004323"/>
    </source>
</evidence>
<dbReference type="InterPro" id="IPR029044">
    <property type="entry name" value="Nucleotide-diphossugar_trans"/>
</dbReference>
<keyword evidence="5" id="KW-0333">Golgi apparatus</keyword>
<dbReference type="GO" id="GO:0000009">
    <property type="term" value="F:alpha-1,6-mannosyltransferase activity"/>
    <property type="evidence" value="ECO:0007669"/>
    <property type="project" value="TreeGrafter"/>
</dbReference>
<dbReference type="GO" id="GO:0000136">
    <property type="term" value="C:mannan polymerase complex"/>
    <property type="evidence" value="ECO:0007669"/>
    <property type="project" value="TreeGrafter"/>
</dbReference>
<keyword evidence="11" id="KW-1185">Reference proteome</keyword>
<dbReference type="FunCoup" id="A0A1V8SMH7">
    <property type="interactions" value="242"/>
</dbReference>
<keyword evidence="6 9" id="KW-0472">Membrane</keyword>
<dbReference type="STRING" id="1507870.A0A1V8SMH7"/>
<dbReference type="EMBL" id="NAJO01000036">
    <property type="protein sequence ID" value="OQO00290.1"/>
    <property type="molecule type" value="Genomic_DNA"/>
</dbReference>
<reference evidence="11" key="1">
    <citation type="submission" date="2017-03" db="EMBL/GenBank/DDBJ databases">
        <title>Genomes of endolithic fungi from Antarctica.</title>
        <authorList>
            <person name="Coleine C."/>
            <person name="Masonjones S."/>
            <person name="Stajich J.E."/>
        </authorList>
    </citation>
    <scope>NUCLEOTIDE SEQUENCE [LARGE SCALE GENOMIC DNA]</scope>
    <source>
        <strain evidence="11">CCFEE 5527</strain>
    </source>
</reference>
<dbReference type="GO" id="GO:0006487">
    <property type="term" value="P:protein N-linked glycosylation"/>
    <property type="evidence" value="ECO:0007669"/>
    <property type="project" value="TreeGrafter"/>
</dbReference>
<evidence type="ECO:0000256" key="4">
    <source>
        <dbReference type="ARBA" id="ARBA00022989"/>
    </source>
</evidence>
<feature type="region of interest" description="Disordered" evidence="8">
    <location>
        <begin position="410"/>
        <end position="543"/>
    </location>
</feature>
<keyword evidence="2 9" id="KW-0812">Transmembrane</keyword>
<gene>
    <name evidence="10" type="ORF">B0A48_14077</name>
</gene>
<evidence type="ECO:0000313" key="11">
    <source>
        <dbReference type="Proteomes" id="UP000192596"/>
    </source>
</evidence>
<dbReference type="FunFam" id="3.90.550.10:FF:000017">
    <property type="entry name" value="Mannan polymerase II complex ANP1 subunit"/>
    <property type="match status" value="1"/>
</dbReference>
<evidence type="ECO:0000256" key="9">
    <source>
        <dbReference type="SAM" id="Phobius"/>
    </source>
</evidence>
<dbReference type="GO" id="GO:0000032">
    <property type="term" value="P:cell wall mannoprotein biosynthetic process"/>
    <property type="evidence" value="ECO:0007669"/>
    <property type="project" value="TreeGrafter"/>
</dbReference>
<proteinExistence type="inferred from homology"/>
<feature type="compositionally biased region" description="Basic and acidic residues" evidence="8">
    <location>
        <begin position="410"/>
        <end position="431"/>
    </location>
</feature>
<dbReference type="Gene3D" id="3.90.550.10">
    <property type="entry name" value="Spore Coat Polysaccharide Biosynthesis Protein SpsA, Chain A"/>
    <property type="match status" value="1"/>
</dbReference>
<accession>A0A1V8SMH7</accession>
<dbReference type="SUPFAM" id="SSF53448">
    <property type="entry name" value="Nucleotide-diphospho-sugar transferases"/>
    <property type="match status" value="1"/>
</dbReference>
<evidence type="ECO:0000256" key="2">
    <source>
        <dbReference type="ARBA" id="ARBA00022692"/>
    </source>
</evidence>
<comment type="subcellular location">
    <subcellularLocation>
        <location evidence="1">Golgi apparatus membrane</location>
        <topology evidence="1">Single-pass type II membrane protein</topology>
    </subcellularLocation>
</comment>
<dbReference type="PANTHER" id="PTHR43083">
    <property type="entry name" value="MANNAN POLYMERASE II"/>
    <property type="match status" value="1"/>
</dbReference>
<name>A0A1V8SMH7_9PEZI</name>
<evidence type="ECO:0000256" key="8">
    <source>
        <dbReference type="SAM" id="MobiDB-lite"/>
    </source>
</evidence>
<dbReference type="InParanoid" id="A0A1V8SMH7"/>
<comment type="similarity">
    <text evidence="7">Belongs to the ANP1/MMN9/VAN1 family.</text>
</comment>
<keyword evidence="3" id="KW-0735">Signal-anchor</keyword>
<comment type="caution">
    <text evidence="10">The sequence shown here is derived from an EMBL/GenBank/DDBJ whole genome shotgun (WGS) entry which is preliminary data.</text>
</comment>
<sequence length="543" mass="60750">MLPLHASSAAKEKMNRHAYGGGAANGGLESRRYSIATDKYDKYQPRSRSASQRRRGLFIRVGGAVSTVFLVLMFIFPSLRPAALVPALSFGLFSADEAFQLETVRYYDLSNVGGTSRGWEREERILLCAPLRDASPHLPMFFSHLRNLTYPHPLIDLAFLVGDSKDNTIDLLSSLLSELQANPDVKQAFGEISVIEKDFGQKVDQNVEARHGFAAQASRRKSMAQARNWLLSAALRPTHSWVYWRDVDVETAPFTILEDLMRHNKDVIVPNVWRPLPDWLGGEQPYDLNSWQESETALALADTLDEDAVIVEGYAEYATWRPHLAYLRDPYGDPDMEMEIDGVGGVSILAKAKVFRSGVHFPAFSFEKHAETEGFGKMAKRMQFSVVGLPHYTIWHLYEPSVDDIRHMEQMEKERKAREAEETAKRARLEKIQSQFDDGTGQWEKDKEDINKEAKQAKSEEEAKLVEKVKSANAEHEKAAQSEAKSGKKSEAKSEKAEVAEKAGGSVDDKTTTTNDEKPHIADGEIKQVGGNAGAKKPKEAVI</sequence>
<evidence type="ECO:0000313" key="10">
    <source>
        <dbReference type="EMBL" id="OQO00290.1"/>
    </source>
</evidence>
<protein>
    <recommendedName>
        <fullName evidence="12">Mannan polymerase II complex ANP1 subunit</fullName>
    </recommendedName>
</protein>
<dbReference type="Pfam" id="PF03452">
    <property type="entry name" value="Anp1"/>
    <property type="match status" value="1"/>
</dbReference>
<dbReference type="PANTHER" id="PTHR43083:SF2">
    <property type="entry name" value="MANNAN POLYMERASE II COMPLEX ANP1 SUBUNIT"/>
    <property type="match status" value="1"/>
</dbReference>
<evidence type="ECO:0008006" key="12">
    <source>
        <dbReference type="Google" id="ProtNLM"/>
    </source>
</evidence>
<evidence type="ECO:0000256" key="7">
    <source>
        <dbReference type="ARBA" id="ARBA00037964"/>
    </source>
</evidence>
<evidence type="ECO:0000256" key="3">
    <source>
        <dbReference type="ARBA" id="ARBA00022968"/>
    </source>
</evidence>